<dbReference type="InterPro" id="IPR047865">
    <property type="entry name" value="Ribosomal_uL10_bac_type"/>
</dbReference>
<comment type="caution">
    <text evidence="4">The sequence shown here is derived from an EMBL/GenBank/DDBJ whole genome shotgun (WGS) entry which is preliminary data.</text>
</comment>
<gene>
    <name evidence="4" type="ORF">NQ317_011768</name>
</gene>
<evidence type="ECO:0000313" key="5">
    <source>
        <dbReference type="Proteomes" id="UP001162164"/>
    </source>
</evidence>
<dbReference type="SUPFAM" id="SSF160369">
    <property type="entry name" value="Ribosomal protein L10-like"/>
    <property type="match status" value="1"/>
</dbReference>
<dbReference type="EMBL" id="JAPWTJ010001428">
    <property type="protein sequence ID" value="KAJ8971832.1"/>
    <property type="molecule type" value="Genomic_DNA"/>
</dbReference>
<organism evidence="4 5">
    <name type="scientific">Molorchus minor</name>
    <dbReference type="NCBI Taxonomy" id="1323400"/>
    <lineage>
        <taxon>Eukaryota</taxon>
        <taxon>Metazoa</taxon>
        <taxon>Ecdysozoa</taxon>
        <taxon>Arthropoda</taxon>
        <taxon>Hexapoda</taxon>
        <taxon>Insecta</taxon>
        <taxon>Pterygota</taxon>
        <taxon>Neoptera</taxon>
        <taxon>Endopterygota</taxon>
        <taxon>Coleoptera</taxon>
        <taxon>Polyphaga</taxon>
        <taxon>Cucujiformia</taxon>
        <taxon>Chrysomeloidea</taxon>
        <taxon>Cerambycidae</taxon>
        <taxon>Lamiinae</taxon>
        <taxon>Monochamini</taxon>
        <taxon>Molorchus</taxon>
    </lineage>
</organism>
<reference evidence="4" key="1">
    <citation type="journal article" date="2023" name="Insect Mol. Biol.">
        <title>Genome sequencing provides insights into the evolution of gene families encoding plant cell wall-degrading enzymes in longhorned beetles.</title>
        <authorList>
            <person name="Shin N.R."/>
            <person name="Okamura Y."/>
            <person name="Kirsch R."/>
            <person name="Pauchet Y."/>
        </authorList>
    </citation>
    <scope>NUCLEOTIDE SEQUENCE</scope>
    <source>
        <strain evidence="4">MMC_N1</strain>
    </source>
</reference>
<dbReference type="Proteomes" id="UP001162164">
    <property type="component" value="Unassembled WGS sequence"/>
</dbReference>
<keyword evidence="5" id="KW-1185">Reference proteome</keyword>
<protein>
    <recommendedName>
        <fullName evidence="2">Large ribosomal subunit protein uL10m</fullName>
    </recommendedName>
    <alternativeName>
        <fullName evidence="3">39S ribosomal protein L10, mitochondrial</fullName>
    </alternativeName>
</protein>
<dbReference type="Gene3D" id="3.30.70.1730">
    <property type="match status" value="1"/>
</dbReference>
<comment type="similarity">
    <text evidence="1">Belongs to the universal ribosomal protein uL10 family.</text>
</comment>
<dbReference type="PANTHER" id="PTHR11560">
    <property type="entry name" value="39S RIBOSOMAL PROTEIN L10, MITOCHONDRIAL"/>
    <property type="match status" value="1"/>
</dbReference>
<evidence type="ECO:0000256" key="2">
    <source>
        <dbReference type="ARBA" id="ARBA00035707"/>
    </source>
</evidence>
<evidence type="ECO:0000313" key="4">
    <source>
        <dbReference type="EMBL" id="KAJ8971832.1"/>
    </source>
</evidence>
<dbReference type="InterPro" id="IPR043141">
    <property type="entry name" value="Ribosomal_uL10-like_sf"/>
</dbReference>
<evidence type="ECO:0000256" key="3">
    <source>
        <dbReference type="ARBA" id="ARBA00035716"/>
    </source>
</evidence>
<sequence>MVKRHWKWQLQGLHMSQVGIKTVFRTSKKFPQLIILAGILEGKFISKDELTYYSLIPNLQVAQSGLVQTLESVGSQVVSHLNSHQTTLVSHLEERVKQLEEEK</sequence>
<evidence type="ECO:0000256" key="1">
    <source>
        <dbReference type="ARBA" id="ARBA00008889"/>
    </source>
</evidence>
<accession>A0ABQ9J3I7</accession>
<name>A0ABQ9J3I7_9CUCU</name>
<proteinExistence type="inferred from homology"/>